<dbReference type="InterPro" id="IPR047246">
    <property type="entry name" value="ThrRS_anticodon"/>
</dbReference>
<dbReference type="Gene3D" id="3.30.930.10">
    <property type="entry name" value="Bira Bifunctional Protein, Domain 2"/>
    <property type="match status" value="1"/>
</dbReference>
<dbReference type="AlphaFoldDB" id="A0A9E2KW97"/>
<dbReference type="FunFam" id="3.30.54.20:FF:000002">
    <property type="entry name" value="Threonine--tRNA ligase"/>
    <property type="match status" value="1"/>
</dbReference>
<dbReference type="Gene3D" id="3.40.50.800">
    <property type="entry name" value="Anticodon-binding domain"/>
    <property type="match status" value="1"/>
</dbReference>
<dbReference type="FunFam" id="3.30.930.10:FF:000002">
    <property type="entry name" value="Threonine--tRNA ligase"/>
    <property type="match status" value="1"/>
</dbReference>
<comment type="caution">
    <text evidence="15">The sequence shown here is derived from an EMBL/GenBank/DDBJ whole genome shotgun (WGS) entry which is preliminary data.</text>
</comment>
<reference evidence="15" key="1">
    <citation type="journal article" date="2021" name="PeerJ">
        <title>Extensive microbial diversity within the chicken gut microbiome revealed by metagenomics and culture.</title>
        <authorList>
            <person name="Gilroy R."/>
            <person name="Ravi A."/>
            <person name="Getino M."/>
            <person name="Pursley I."/>
            <person name="Horton D.L."/>
            <person name="Alikhan N.F."/>
            <person name="Baker D."/>
            <person name="Gharbi K."/>
            <person name="Hall N."/>
            <person name="Watson M."/>
            <person name="Adriaenssens E.M."/>
            <person name="Foster-Nyarko E."/>
            <person name="Jarju S."/>
            <person name="Secka A."/>
            <person name="Antonio M."/>
            <person name="Oren A."/>
            <person name="Chaudhuri R.R."/>
            <person name="La Ragione R."/>
            <person name="Hildebrand F."/>
            <person name="Pallen M.J."/>
        </authorList>
    </citation>
    <scope>NUCLEOTIDE SEQUENCE</scope>
    <source>
        <strain evidence="15">A5-1222</strain>
    </source>
</reference>
<dbReference type="InterPro" id="IPR006195">
    <property type="entry name" value="aa-tRNA-synth_II"/>
</dbReference>
<dbReference type="PROSITE" id="PS50862">
    <property type="entry name" value="AA_TRNA_LIGASE_II"/>
    <property type="match status" value="1"/>
</dbReference>
<evidence type="ECO:0000256" key="6">
    <source>
        <dbReference type="ARBA" id="ARBA00022741"/>
    </source>
</evidence>
<comment type="catalytic activity">
    <reaction evidence="12 13">
        <text>tRNA(Thr) + L-threonine + ATP = L-threonyl-tRNA(Thr) + AMP + diphosphate + H(+)</text>
        <dbReference type="Rhea" id="RHEA:24624"/>
        <dbReference type="Rhea" id="RHEA-COMP:9670"/>
        <dbReference type="Rhea" id="RHEA-COMP:9704"/>
        <dbReference type="ChEBI" id="CHEBI:15378"/>
        <dbReference type="ChEBI" id="CHEBI:30616"/>
        <dbReference type="ChEBI" id="CHEBI:33019"/>
        <dbReference type="ChEBI" id="CHEBI:57926"/>
        <dbReference type="ChEBI" id="CHEBI:78442"/>
        <dbReference type="ChEBI" id="CHEBI:78534"/>
        <dbReference type="ChEBI" id="CHEBI:456215"/>
        <dbReference type="EC" id="6.1.1.3"/>
    </reaction>
</comment>
<sequence length="577" mass="66928">MKFNNELNHSAAHVMAASLKKLYPNIKLTLGPAIDEGFYYDFYSDEPISINDLPKIEKQMKKIISGAYEFKKEEKTKKEALEFFSDNKYKCEIINSIPDNEIISFYTNGDFTDLCRGPHVSNTNKIKAFKLLNVAGSYWRGDSKNDQLTRIYGVAFESEEELKEYLELLEERKQRDHRKIGKDLKLFTFSNLVGQGLPIWLPNGTKIKYEIQKYINKLQNKYEFLPVMTPVLGTVDLYKTSGHWDHYKENMFPVMDVDGELLVLRPMTCPHHIIIYKNDIHSYRQLPIRLCEHSNLHRYESSGGLTGLERVREMVLEDTHIFCRPDQIKQEVNNCYKAIMDAHEGLGTKIWRVDLSIWNPNDKEKFHGNVEMWENSQQQLKQALDDNNIEYTVMTGEAAFYGPKIDFQVKTALGHIVTVSTIQLDFLLPERFELEYVTENGTTETPVMVHLGIIGTYERYLAMLLEQTKGALPLWLSPTQIQILPVNPSIHGEYANKLNNEFLQLGYRSEVDGRDERLAKRIREAQISKIPYQLIIGDEEVNSGNLITFRCYGEQEDKKCTLSEFKKILSDRIESKK</sequence>
<dbReference type="PANTHER" id="PTHR11451:SF56">
    <property type="entry name" value="THREONINE--TRNA LIGASE 1"/>
    <property type="match status" value="1"/>
</dbReference>
<keyword evidence="8 13" id="KW-0067">ATP-binding</keyword>
<dbReference type="FunFam" id="3.40.50.800:FF:000001">
    <property type="entry name" value="Threonine--tRNA ligase"/>
    <property type="match status" value="1"/>
</dbReference>
<dbReference type="Pfam" id="PF03129">
    <property type="entry name" value="HGTP_anticodon"/>
    <property type="match status" value="1"/>
</dbReference>
<feature type="binding site" evidence="13">
    <location>
        <position position="269"/>
    </location>
    <ligand>
        <name>Zn(2+)</name>
        <dbReference type="ChEBI" id="CHEBI:29105"/>
        <note>catalytic</note>
    </ligand>
</feature>
<dbReference type="FunFam" id="3.30.980.10:FF:000005">
    <property type="entry name" value="Threonyl-tRNA synthetase, mitochondrial"/>
    <property type="match status" value="1"/>
</dbReference>
<dbReference type="GO" id="GO:0006435">
    <property type="term" value="P:threonyl-tRNA aminoacylation"/>
    <property type="evidence" value="ECO:0007669"/>
    <property type="project" value="UniProtKB-UniRule"/>
</dbReference>
<keyword evidence="6 13" id="KW-0547">Nucleotide-binding</keyword>
<dbReference type="InterPro" id="IPR002314">
    <property type="entry name" value="aa-tRNA-synt_IIb"/>
</dbReference>
<evidence type="ECO:0000259" key="14">
    <source>
        <dbReference type="PROSITE" id="PS50862"/>
    </source>
</evidence>
<dbReference type="InterPro" id="IPR036621">
    <property type="entry name" value="Anticodon-bd_dom_sf"/>
</dbReference>
<keyword evidence="4 13" id="KW-0436">Ligase</keyword>
<evidence type="ECO:0000256" key="9">
    <source>
        <dbReference type="ARBA" id="ARBA00022884"/>
    </source>
</evidence>
<dbReference type="InterPro" id="IPR004154">
    <property type="entry name" value="Anticodon-bd"/>
</dbReference>
<evidence type="ECO:0000256" key="7">
    <source>
        <dbReference type="ARBA" id="ARBA00022833"/>
    </source>
</evidence>
<comment type="cofactor">
    <cofactor evidence="13">
        <name>Zn(2+)</name>
        <dbReference type="ChEBI" id="CHEBI:29105"/>
    </cofactor>
    <text evidence="13">Binds 1 zinc ion per subunit.</text>
</comment>
<dbReference type="PANTHER" id="PTHR11451">
    <property type="entry name" value="THREONINE-TRNA LIGASE"/>
    <property type="match status" value="1"/>
</dbReference>
<evidence type="ECO:0000256" key="4">
    <source>
        <dbReference type="ARBA" id="ARBA00022598"/>
    </source>
</evidence>
<dbReference type="GO" id="GO:0005524">
    <property type="term" value="F:ATP binding"/>
    <property type="evidence" value="ECO:0007669"/>
    <property type="project" value="UniProtKB-UniRule"/>
</dbReference>
<dbReference type="GO" id="GO:0000049">
    <property type="term" value="F:tRNA binding"/>
    <property type="evidence" value="ECO:0007669"/>
    <property type="project" value="UniProtKB-KW"/>
</dbReference>
<feature type="domain" description="Aminoacyl-transfer RNA synthetases class-II family profile" evidence="14">
    <location>
        <begin position="202"/>
        <end position="473"/>
    </location>
</feature>
<keyword evidence="3 13" id="KW-0820">tRNA-binding</keyword>
<dbReference type="Pfam" id="PF07973">
    <property type="entry name" value="tRNA_SAD"/>
    <property type="match status" value="1"/>
</dbReference>
<dbReference type="InterPro" id="IPR012947">
    <property type="entry name" value="tRNA_SAD"/>
</dbReference>
<dbReference type="HAMAP" id="MF_00184">
    <property type="entry name" value="Thr_tRNA_synth"/>
    <property type="match status" value="1"/>
</dbReference>
<dbReference type="SUPFAM" id="SSF55186">
    <property type="entry name" value="ThrRS/AlaRS common domain"/>
    <property type="match status" value="1"/>
</dbReference>
<dbReference type="SMART" id="SM00863">
    <property type="entry name" value="tRNA_SAD"/>
    <property type="match status" value="1"/>
</dbReference>
<evidence type="ECO:0000256" key="13">
    <source>
        <dbReference type="HAMAP-Rule" id="MF_00184"/>
    </source>
</evidence>
<protein>
    <recommendedName>
        <fullName evidence="13">Threonine--tRNA ligase</fullName>
        <ecNumber evidence="13">6.1.1.3</ecNumber>
    </recommendedName>
    <alternativeName>
        <fullName evidence="13">Threonyl-tRNA synthetase</fullName>
        <shortName evidence="13">ThrRS</shortName>
    </alternativeName>
</protein>
<name>A0A9E2KW97_9BACT</name>
<dbReference type="Proteomes" id="UP000824247">
    <property type="component" value="Unassembled WGS sequence"/>
</dbReference>
<evidence type="ECO:0000256" key="5">
    <source>
        <dbReference type="ARBA" id="ARBA00022723"/>
    </source>
</evidence>
<dbReference type="EC" id="6.1.1.3" evidence="13"/>
<evidence type="ECO:0000313" key="15">
    <source>
        <dbReference type="EMBL" id="MBU3830625.1"/>
    </source>
</evidence>
<evidence type="ECO:0000256" key="8">
    <source>
        <dbReference type="ARBA" id="ARBA00022840"/>
    </source>
</evidence>
<comment type="subcellular location">
    <subcellularLocation>
        <location evidence="13">Cytoplasm</location>
    </subcellularLocation>
</comment>
<gene>
    <name evidence="13 15" type="primary">thrS</name>
    <name evidence="15" type="ORF">H9897_00470</name>
</gene>
<comment type="caution">
    <text evidence="13">Lacks conserved residue(s) required for the propagation of feature annotation.</text>
</comment>
<keyword evidence="7 13" id="KW-0862">Zinc</keyword>
<keyword evidence="10 13" id="KW-0648">Protein biosynthesis</keyword>
<dbReference type="EMBL" id="JAHLFM010000008">
    <property type="protein sequence ID" value="MBU3830625.1"/>
    <property type="molecule type" value="Genomic_DNA"/>
</dbReference>
<keyword evidence="11 13" id="KW-0030">Aminoacyl-tRNA synthetase</keyword>
<evidence type="ECO:0000256" key="12">
    <source>
        <dbReference type="ARBA" id="ARBA00049515"/>
    </source>
</evidence>
<dbReference type="InterPro" id="IPR033728">
    <property type="entry name" value="ThrRS_core"/>
</dbReference>
<dbReference type="SUPFAM" id="SSF55681">
    <property type="entry name" value="Class II aaRS and biotin synthetases"/>
    <property type="match status" value="1"/>
</dbReference>
<proteinExistence type="inferred from homology"/>
<reference evidence="15" key="2">
    <citation type="submission" date="2021-04" db="EMBL/GenBank/DDBJ databases">
        <authorList>
            <person name="Gilroy R."/>
        </authorList>
    </citation>
    <scope>NUCLEOTIDE SEQUENCE</scope>
    <source>
        <strain evidence="15">A5-1222</strain>
    </source>
</reference>
<dbReference type="SUPFAM" id="SSF52954">
    <property type="entry name" value="Class II aaRS ABD-related"/>
    <property type="match status" value="1"/>
</dbReference>
<dbReference type="GO" id="GO:0005737">
    <property type="term" value="C:cytoplasm"/>
    <property type="evidence" value="ECO:0007669"/>
    <property type="project" value="UniProtKB-SubCell"/>
</dbReference>
<dbReference type="PRINTS" id="PR01047">
    <property type="entry name" value="TRNASYNTHTHR"/>
</dbReference>
<dbReference type="InterPro" id="IPR002320">
    <property type="entry name" value="Thr-tRNA-ligase_IIa"/>
</dbReference>
<dbReference type="InterPro" id="IPR018163">
    <property type="entry name" value="Thr/Ala-tRNA-synth_IIc_edit"/>
</dbReference>
<dbReference type="Gene3D" id="3.30.54.20">
    <property type="match status" value="1"/>
</dbReference>
<keyword evidence="9 13" id="KW-0694">RNA-binding</keyword>
<dbReference type="Pfam" id="PF00587">
    <property type="entry name" value="tRNA-synt_2b"/>
    <property type="match status" value="1"/>
</dbReference>
<evidence type="ECO:0000313" key="16">
    <source>
        <dbReference type="Proteomes" id="UP000824247"/>
    </source>
</evidence>
<evidence type="ECO:0000256" key="11">
    <source>
        <dbReference type="ARBA" id="ARBA00023146"/>
    </source>
</evidence>
<dbReference type="NCBIfam" id="TIGR00418">
    <property type="entry name" value="thrS"/>
    <property type="match status" value="1"/>
</dbReference>
<dbReference type="InterPro" id="IPR045864">
    <property type="entry name" value="aa-tRNA-synth_II/BPL/LPL"/>
</dbReference>
<organism evidence="15 16">
    <name type="scientific">Candidatus Ureaplasma intestinipullorum</name>
    <dbReference type="NCBI Taxonomy" id="2838770"/>
    <lineage>
        <taxon>Bacteria</taxon>
        <taxon>Bacillati</taxon>
        <taxon>Mycoplasmatota</taxon>
        <taxon>Mycoplasmoidales</taxon>
        <taxon>Mycoplasmoidaceae</taxon>
        <taxon>Ureaplasma</taxon>
    </lineage>
</organism>
<accession>A0A9E2KW97</accession>
<dbReference type="GO" id="GO:0004829">
    <property type="term" value="F:threonine-tRNA ligase activity"/>
    <property type="evidence" value="ECO:0007669"/>
    <property type="project" value="UniProtKB-UniRule"/>
</dbReference>
<evidence type="ECO:0000256" key="2">
    <source>
        <dbReference type="ARBA" id="ARBA00022490"/>
    </source>
</evidence>
<evidence type="ECO:0000256" key="3">
    <source>
        <dbReference type="ARBA" id="ARBA00022555"/>
    </source>
</evidence>
<dbReference type="CDD" id="cd00860">
    <property type="entry name" value="ThrRS_anticodon"/>
    <property type="match status" value="1"/>
</dbReference>
<keyword evidence="2 13" id="KW-0963">Cytoplasm</keyword>
<dbReference type="GO" id="GO:0046872">
    <property type="term" value="F:metal ion binding"/>
    <property type="evidence" value="ECO:0007669"/>
    <property type="project" value="UniProtKB-KW"/>
</dbReference>
<evidence type="ECO:0000256" key="10">
    <source>
        <dbReference type="ARBA" id="ARBA00022917"/>
    </source>
</evidence>
<comment type="subunit">
    <text evidence="13">Homodimer.</text>
</comment>
<feature type="binding site" evidence="13">
    <location>
        <position position="320"/>
    </location>
    <ligand>
        <name>Zn(2+)</name>
        <dbReference type="ChEBI" id="CHEBI:29105"/>
        <note>catalytic</note>
    </ligand>
</feature>
<dbReference type="CDD" id="cd00771">
    <property type="entry name" value="ThrRS_core"/>
    <property type="match status" value="1"/>
</dbReference>
<keyword evidence="5 13" id="KW-0479">Metal-binding</keyword>
<comment type="similarity">
    <text evidence="1 13">Belongs to the class-II aminoacyl-tRNA synthetase family.</text>
</comment>
<evidence type="ECO:0000256" key="1">
    <source>
        <dbReference type="ARBA" id="ARBA00008226"/>
    </source>
</evidence>
<dbReference type="Gene3D" id="3.30.980.10">
    <property type="entry name" value="Threonyl-trna Synthetase, Chain A, domain 2"/>
    <property type="match status" value="1"/>
</dbReference>
<feature type="binding site" evidence="13">
    <location>
        <position position="450"/>
    </location>
    <ligand>
        <name>Zn(2+)</name>
        <dbReference type="ChEBI" id="CHEBI:29105"/>
        <note>catalytic</note>
    </ligand>
</feature>